<feature type="region of interest" description="Disordered" evidence="2">
    <location>
        <begin position="1584"/>
        <end position="1604"/>
    </location>
</feature>
<gene>
    <name evidence="3" type="ORF">PHYEVI_LOCUS3365</name>
</gene>
<feature type="coiled-coil region" evidence="1">
    <location>
        <begin position="2098"/>
        <end position="2159"/>
    </location>
</feature>
<feature type="region of interest" description="Disordered" evidence="2">
    <location>
        <begin position="2204"/>
        <end position="2230"/>
    </location>
</feature>
<feature type="compositionally biased region" description="Basic and acidic residues" evidence="2">
    <location>
        <begin position="2204"/>
        <end position="2228"/>
    </location>
</feature>
<feature type="coiled-coil region" evidence="1">
    <location>
        <begin position="999"/>
        <end position="1250"/>
    </location>
</feature>
<feature type="region of interest" description="Disordered" evidence="2">
    <location>
        <begin position="1384"/>
        <end position="1403"/>
    </location>
</feature>
<keyword evidence="4" id="KW-1185">Reference proteome</keyword>
<dbReference type="EMBL" id="OU900106">
    <property type="protein sequence ID" value="CAG9856954.1"/>
    <property type="molecule type" value="Genomic_DNA"/>
</dbReference>
<dbReference type="Gene3D" id="1.10.287.1490">
    <property type="match status" value="3"/>
</dbReference>
<dbReference type="GO" id="GO:0005776">
    <property type="term" value="C:autophagosome"/>
    <property type="evidence" value="ECO:0007669"/>
    <property type="project" value="TreeGrafter"/>
</dbReference>
<feature type="coiled-coil region" evidence="1">
    <location>
        <begin position="617"/>
        <end position="710"/>
    </location>
</feature>
<dbReference type="GO" id="GO:0005764">
    <property type="term" value="C:lysosome"/>
    <property type="evidence" value="ECO:0007669"/>
    <property type="project" value="TreeGrafter"/>
</dbReference>
<feature type="region of interest" description="Disordered" evidence="2">
    <location>
        <begin position="1"/>
        <end position="24"/>
    </location>
</feature>
<evidence type="ECO:0000256" key="1">
    <source>
        <dbReference type="SAM" id="Coils"/>
    </source>
</evidence>
<keyword evidence="1" id="KW-0175">Coiled coil</keyword>
<evidence type="ECO:0000313" key="4">
    <source>
        <dbReference type="Proteomes" id="UP001153712"/>
    </source>
</evidence>
<feature type="coiled-coil region" evidence="1">
    <location>
        <begin position="2430"/>
        <end position="2531"/>
    </location>
</feature>
<feature type="coiled-coil region" evidence="1">
    <location>
        <begin position="2584"/>
        <end position="2618"/>
    </location>
</feature>
<feature type="coiled-coil region" evidence="1">
    <location>
        <begin position="1454"/>
        <end position="1552"/>
    </location>
</feature>
<feature type="compositionally biased region" description="Basic and acidic residues" evidence="2">
    <location>
        <begin position="2550"/>
        <end position="2559"/>
    </location>
</feature>
<dbReference type="GO" id="GO:1901098">
    <property type="term" value="P:positive regulation of autophagosome maturation"/>
    <property type="evidence" value="ECO:0007669"/>
    <property type="project" value="TreeGrafter"/>
</dbReference>
<feature type="coiled-coil region" evidence="1">
    <location>
        <begin position="1307"/>
        <end position="1334"/>
    </location>
</feature>
<reference evidence="3" key="1">
    <citation type="submission" date="2022-01" db="EMBL/GenBank/DDBJ databases">
        <authorList>
            <person name="King R."/>
        </authorList>
    </citation>
    <scope>NUCLEOTIDE SEQUENCE</scope>
</reference>
<dbReference type="GO" id="GO:0072383">
    <property type="term" value="P:plus-end-directed vesicle transport along microtubule"/>
    <property type="evidence" value="ECO:0007669"/>
    <property type="project" value="TreeGrafter"/>
</dbReference>
<feature type="coiled-coil region" evidence="1">
    <location>
        <begin position="210"/>
        <end position="555"/>
    </location>
</feature>
<proteinExistence type="predicted"/>
<sequence>MWGEPDPDPGEGALGPEPKEQTDQQQLLLVQLKDVLKKEQSTVPQEKVDEYINTLTKAKAKKSRLKKDETGSIERSSGSVDGRKHEKLNLMKQQLEENKAKLAQRGMRQKDIEDMVTVLKAQLNDSSQQLINTATVNLEKNVDYNKNTSPEELYNILLVKEKRIADLLEKVHKQEGNILDLQENLKEKDSVIDARTKAITLMTENLSKKGKDTLDTLDETKEQMRRMQENFILLESQMKDRQMILLNDLKSKNMEISNLQEHNESLIKEIERFKSIDTNIKPELENHELLIKDLKSKLDASKAVIEENKSTIEEYTNKINELTAKCESNDGVDRQKEVEKLKKLLEESNKNMIKIKAQNKSKVKDLNKKLDGFKKMSDSNAMIIQLQNEITKLNEKIAELEEEKGNMQLKMVESIESIKGSTHSEDLKELEDKLDRNKEELDEKDKVINLLELDILSMKNEIATLNEKISGFTQLETDQVSSEMRSIQIEEQLELLQTANKDLQSEIDSLRKEKDELCAKIDDFAKEKAELAAKLDNYVQENMELIDKLEKLSAEKVSSAESIEIVEGLTQQEKLELAAYQKNMEDPSKSHEDEQPVELNESVLQLTEETAELLKKIEMFTMERKEVMAKLDSLRDENARLSLRVNEIENNRDILAETYEQVQTEKDELIKDNENLLNKLKAFEHYDEILEENERHKKLLDSKIHELESKLTQRVEEINNYRSIIEDNKTEFINSSELINKLQAQLGERESEVRDLNGLLDDLNRVVGDLQRANEKLNDFEHLERQVDELKTNLEEIELAKTEELYRKNAEIDELTLEIQQLRRRDGTVSASIEEMKQKYLTLQAQLDTNNDSLHRQVQELADKNKEQLEKMKKIAANLKKKTQAYNELERKYNEEKEKWETEADEKRSDRLEQLTREIDSLKSELQSKSSILERSNSKIEDLQNIIGALEAQNVELSEFTRRQEKITEVSLKQELSTSLHEEFENAHGTKEGINEDKIKELQLIVETNEAELQHYKERSQMLEEDLSILVEEKERLVVKCAKLEEKSMELAKIEDEKRLLEEEMDSKLRDYGNLMKRVDELGEENGESAAKIKEQEDLITKLKVKIKKAQEKLAQNKSLQSELDNHEQLINELRKQLAQSEAAQRHIQQEFEDNRRHNQIDYERIESDYQSQLESLSKSKNESTFECEKLQEEIKRSKEREAELAQEIDENNHKIAELSENLHQKTAECENASQRIESLQNELENAKKSSNLLAFPEASIGETTTNLFAFPEESIGDNANFFSTIDQPIEPIDLHRNEKNTQTETHREVNVTKEDLESKIKALEILLYNVDQEKEQVVQQCSEMLNELTRLVYEKINLSAHISSQEEIDASRDPATLRRLEFEPTRPDAGPQETPVDEHVPPPISAYLTYPEPEQTRSALYQAGENDDGWGWGPEEARLEEEHQYNTENHPQVQALRAEMASLKIERDRFELEAKQLQLKSGKLIKKCKELKAINERLSSTSIDLDETIQEELKARVERLESKVKELLGDLDKEKRDKANLLGKIDALNASSAKILENKEIQEAEIYRWKRLYEEVRDRLDHLDWGNDESKSPKRRIPPTEGGVDDVEELKKLVHDLTVDNEELQALLNDQKQQRVQLERSKSVTNEDRVRNLEEELASRNGAIGMLQENVEALQEQLKQAFTELEAKTSTVSYLEGVLEELKGDKEDRSRQEEIDREIEALREQLKQTFNELETKNTTIDNLEEALERFKTALQSKENDSKQAQFDLDLLQEQLKQSFNEIEAKNTTISELERALEESKCNENDTKLQQLENLLSQKTADVEQFRLSNDSLSTEISRLRDELETAKNLQADASKIIENLQNQLEREGEINQSIRQLTDFNANNIEELIRLLNDEKVKSKSLEDDLEEQKQINDQLRVENANKLEETGEREHLESDIKKLKDELNQINQSIQQLTDFKANNIEEFIRLFSDEQLRSKSLEDDLVEQKQIIDQLRIENANKLEETGEKEHLESDIKKLKDELNQINQTIQQLTDFEANDIRQFIELYNAETSRIRSLEDALAAKQLELDDSDQKWSRRVDERGDAVADSWKHHLNIVESDFAATRDKLKADIDELEEKYNALVNENNERSEKAVLASDLEAVRRLLADREAELASLRTLAETTRRQFDEKRELVEEIVWVLESNASYPLSCETRDILDELKRQLASKRDDSDDSNEKLRQANREKDDLSSQLERYAASLAENETEIGKLNTQLQNYSIIIHDNQSKIEDSEKMSRQNEDLKRQLTNLNDNREELSKLHADLQEKYAQLSAVYHEKEQQYTAILKQHETDIERLNAQLQHYTTVIGENQIKIDNLQQNLAIKDRQTQELLDKSSDNTTETELSQLIEAHSTLQQSFGESQQQLFQLNQDLAAKSHQYDAIADQLSYSQQNVELLQRDIDQLRQIVRQKDQELEHLRNARHTELEEALAGKDLEAQTLRAQMAEIEAKLALADEEAKQLNETRTIIAEQVLTIEELKRKLYEKSNDYDSLIAEMDINRKAITQQPTSNTVDATERRDRADEDLSEPANRAELDLALYMLHQRDVRCEELTMELTHLLEERDTLQLKLSNAIREREQLLRSAKTTVGDGGVEASATMPDTPKTSKSSEIFLAASGIELASEPTERLVVQQDLATKLSELKSVGYRRDKTFVDEQEQRRMQQISIMEQHIKEASRLPPEAAAKLVDASYTLSRDVQSPSKVLLNWLWGRSTPKVNDT</sequence>
<dbReference type="OrthoDB" id="2441647at2759"/>
<feature type="region of interest" description="Disordered" evidence="2">
    <location>
        <begin position="2540"/>
        <end position="2564"/>
    </location>
</feature>
<feature type="coiled-coil region" evidence="1">
    <location>
        <begin position="739"/>
        <end position="953"/>
    </location>
</feature>
<accession>A0A9N9XLW4</accession>
<dbReference type="GO" id="GO:0005770">
    <property type="term" value="C:late endosome"/>
    <property type="evidence" value="ECO:0007669"/>
    <property type="project" value="TreeGrafter"/>
</dbReference>
<protein>
    <submittedName>
        <fullName evidence="3">Uncharacterized protein</fullName>
    </submittedName>
</protein>
<dbReference type="PANTHER" id="PTHR46753">
    <property type="entry name" value="FYVE AND COILED-COIL DOMAIN-CONTAINING PROTEIN 1"/>
    <property type="match status" value="1"/>
</dbReference>
<dbReference type="Proteomes" id="UP001153712">
    <property type="component" value="Chromosome 13"/>
</dbReference>
<name>A0A9N9XLW4_PHYSR</name>
<evidence type="ECO:0000256" key="2">
    <source>
        <dbReference type="SAM" id="MobiDB-lite"/>
    </source>
</evidence>
<feature type="region of interest" description="Disordered" evidence="2">
    <location>
        <begin position="59"/>
        <end position="81"/>
    </location>
</feature>
<organism evidence="3 4">
    <name type="scientific">Phyllotreta striolata</name>
    <name type="common">Striped flea beetle</name>
    <name type="synonym">Crioceris striolata</name>
    <dbReference type="NCBI Taxonomy" id="444603"/>
    <lineage>
        <taxon>Eukaryota</taxon>
        <taxon>Metazoa</taxon>
        <taxon>Ecdysozoa</taxon>
        <taxon>Arthropoda</taxon>
        <taxon>Hexapoda</taxon>
        <taxon>Insecta</taxon>
        <taxon>Pterygota</taxon>
        <taxon>Neoptera</taxon>
        <taxon>Endopterygota</taxon>
        <taxon>Coleoptera</taxon>
        <taxon>Polyphaga</taxon>
        <taxon>Cucujiformia</taxon>
        <taxon>Chrysomeloidea</taxon>
        <taxon>Chrysomelidae</taxon>
        <taxon>Galerucinae</taxon>
        <taxon>Alticini</taxon>
        <taxon>Phyllotreta</taxon>
    </lineage>
</organism>
<feature type="coiled-coil region" evidence="1">
    <location>
        <begin position="1608"/>
        <end position="2074"/>
    </location>
</feature>
<evidence type="ECO:0000313" key="3">
    <source>
        <dbReference type="EMBL" id="CAG9856954.1"/>
    </source>
</evidence>
<dbReference type="Gene3D" id="1.20.5.1000">
    <property type="entry name" value="arf6 gtpase in complex with a specific effector, jip4"/>
    <property type="match status" value="1"/>
</dbReference>
<dbReference type="PANTHER" id="PTHR46753:SF2">
    <property type="entry name" value="FYVE AND COILED-COIL DOMAIN-CONTAINING PROTEIN 1"/>
    <property type="match status" value="1"/>
</dbReference>
<feature type="compositionally biased region" description="Basic and acidic residues" evidence="2">
    <location>
        <begin position="1584"/>
        <end position="1593"/>
    </location>
</feature>